<sequence length="237" mass="26612">MIEFLESIFEAWCVKKVVLGGRPPAETFAFQWRPLTPTTSTTSPPHHPSSSTPNYPTPQSDLHHPFLSPSRPTMAQQQDLGRVLRQRCDEAWGRFEAGEKREAYLKARSLLLEPLLSELLKAHCYMLLTSAEDDMAVEHGEKACALYLRGLDSASPVSAGFYSAHLKKARRLLEKAREREAEEKKRWVGMSPGEIVDAKIEEMLTELEAENKKAEERDGYGAGDDGSAGRQVFKQQP</sequence>
<accession>A0ABR1YTH6</accession>
<evidence type="ECO:0000256" key="1">
    <source>
        <dbReference type="SAM" id="MobiDB-lite"/>
    </source>
</evidence>
<feature type="compositionally biased region" description="Basic and acidic residues" evidence="1">
    <location>
        <begin position="209"/>
        <end position="219"/>
    </location>
</feature>
<organism evidence="2 3">
    <name type="scientific">Phyllosticta capitalensis</name>
    <dbReference type="NCBI Taxonomy" id="121624"/>
    <lineage>
        <taxon>Eukaryota</taxon>
        <taxon>Fungi</taxon>
        <taxon>Dikarya</taxon>
        <taxon>Ascomycota</taxon>
        <taxon>Pezizomycotina</taxon>
        <taxon>Dothideomycetes</taxon>
        <taxon>Dothideomycetes incertae sedis</taxon>
        <taxon>Botryosphaeriales</taxon>
        <taxon>Phyllostictaceae</taxon>
        <taxon>Phyllosticta</taxon>
    </lineage>
</organism>
<evidence type="ECO:0000313" key="2">
    <source>
        <dbReference type="EMBL" id="KAK8238293.1"/>
    </source>
</evidence>
<name>A0ABR1YTH6_9PEZI</name>
<dbReference type="EMBL" id="JBBWRZ010000004">
    <property type="protein sequence ID" value="KAK8238293.1"/>
    <property type="molecule type" value="Genomic_DNA"/>
</dbReference>
<feature type="region of interest" description="Disordered" evidence="1">
    <location>
        <begin position="207"/>
        <end position="237"/>
    </location>
</feature>
<feature type="compositionally biased region" description="Low complexity" evidence="1">
    <location>
        <begin position="36"/>
        <end position="58"/>
    </location>
</feature>
<keyword evidence="3" id="KW-1185">Reference proteome</keyword>
<proteinExistence type="predicted"/>
<evidence type="ECO:0000313" key="3">
    <source>
        <dbReference type="Proteomes" id="UP001492380"/>
    </source>
</evidence>
<dbReference type="Proteomes" id="UP001492380">
    <property type="component" value="Unassembled WGS sequence"/>
</dbReference>
<reference evidence="2 3" key="1">
    <citation type="submission" date="2024-04" db="EMBL/GenBank/DDBJ databases">
        <title>Phyllosticta paracitricarpa is synonymous to the EU quarantine fungus P. citricarpa based on phylogenomic analyses.</title>
        <authorList>
            <consortium name="Lawrence Berkeley National Laboratory"/>
            <person name="Van Ingen-Buijs V.A."/>
            <person name="Van Westerhoven A.C."/>
            <person name="Haridas S."/>
            <person name="Skiadas P."/>
            <person name="Martin F."/>
            <person name="Groenewald J.Z."/>
            <person name="Crous P.W."/>
            <person name="Seidl M.F."/>
        </authorList>
    </citation>
    <scope>NUCLEOTIDE SEQUENCE [LARGE SCALE GENOMIC DNA]</scope>
    <source>
        <strain evidence="2 3">CBS 123374</strain>
    </source>
</reference>
<protein>
    <submittedName>
        <fullName evidence="2">Uncharacterized protein</fullName>
    </submittedName>
</protein>
<comment type="caution">
    <text evidence="2">The sequence shown here is derived from an EMBL/GenBank/DDBJ whole genome shotgun (WGS) entry which is preliminary data.</text>
</comment>
<gene>
    <name evidence="2" type="ORF">HDK90DRAFT_221665</name>
</gene>
<feature type="region of interest" description="Disordered" evidence="1">
    <location>
        <begin position="30"/>
        <end position="72"/>
    </location>
</feature>